<keyword evidence="3" id="KW-0227">DNA damage</keyword>
<feature type="compositionally biased region" description="Basic and acidic residues" evidence="8">
    <location>
        <begin position="348"/>
        <end position="357"/>
    </location>
</feature>
<feature type="domain" description="Tudor" evidence="9">
    <location>
        <begin position="659"/>
        <end position="717"/>
    </location>
</feature>
<dbReference type="GO" id="GO:0005634">
    <property type="term" value="C:nucleus"/>
    <property type="evidence" value="ECO:0007669"/>
    <property type="project" value="UniProtKB-SubCell"/>
</dbReference>
<keyword evidence="4" id="KW-0498">Mitosis</keyword>
<keyword evidence="2" id="KW-0132">Cell division</keyword>
<dbReference type="CDD" id="cd20404">
    <property type="entry name" value="Tudor_Agenet_AtEML-like"/>
    <property type="match status" value="1"/>
</dbReference>
<feature type="compositionally biased region" description="Low complexity" evidence="8">
    <location>
        <begin position="769"/>
        <end position="779"/>
    </location>
</feature>
<gene>
    <name evidence="10" type="ORF">Din_033338</name>
</gene>
<evidence type="ECO:0000256" key="7">
    <source>
        <dbReference type="ARBA" id="ARBA00023306"/>
    </source>
</evidence>
<accession>A0A5B7B4S2</accession>
<feature type="compositionally biased region" description="Basic and acidic residues" evidence="8">
    <location>
        <begin position="784"/>
        <end position="798"/>
    </location>
</feature>
<keyword evidence="7" id="KW-0131">Cell cycle</keyword>
<name>A0A5B7B4S2_DAVIN</name>
<sequence>MASADRELEEQLMEAGNRLLQPPSSVDELLPLLDQVENFLSRVEQSPPKSMQNALSPSVKALVAEELLRHSDVDVKVAVASCISEITRITAPDAPYDDDKMKDLFQLIVSSFENLSDKSSRSYNKRTSILETVAKVRSCVVMLDLECDGLIVEMFQHFLKAIRDHDPENVFSSMETIMTLVLEESEDISLELLSPILSSVKKDNEEVLPIARKLGERVLENCASKLKPYLTQAVKSLGLSLDDYSKVIASICEGTTSAVEHSNVDNAPGEQLADESKLARASSEGAAQADESKLATASSNEAAQVAKESVTEDASPDEVNPAIDRSPKSVMSNGVAETGNEGTSVDPEILKKPEHGDQSVNANETSKVESDDSDAGKLVKSESKPEQTSKRRGRKSNSLINSTEPSDSSRVDSEKKTERLPDRRKSRSKEIRSSPSEDPSVETAAPSETEKETSIQHSSPKASESEAINVATSSPSERLLDESRLKKAGRPKKTENLIQEASPSADVISKKASEGTSDSEVKPLKRSGKKTPAGISNEDKTPALVDTSKNEGGTTSDSEAKPLKQSSKKMDAGNNIEEGSSLKKKEDGKRRGKGKATSEKDVTKSSTKDNDKVIVSSAKSTTKLANDEGHLEETPKKPNSKRKRTPGKDRASDNVELLGANLVGSKVKVWWPKDHMFYEGVIDSFDSIKKKHRVLYTDGDRETLDFRKERWEFVGGDSNSVSDGEQATEQPSPDPSSDMHKKKKAKTNPEPSAKQGKMEVSPKRGGGAASSKLKGAATKSGRKSKIDNKVDSKSEDNISKSGGTSEGHTGGKSKDHSQRIGKSVDDAPKTTGRSKDVDGGSPKTSTKSKQDTLKTATKDMPKTNIKDNLKAATKSKAKTPRSGNKSNANGTGKVKSSSSKLKETEDLREESPDSTKTPESVKGKLPDTSKARESEAKSGKKRRRGVKS</sequence>
<keyword evidence="6" id="KW-0539">Nucleus</keyword>
<dbReference type="InterPro" id="IPR039776">
    <property type="entry name" value="Pds5"/>
</dbReference>
<feature type="compositionally biased region" description="Basic and acidic residues" evidence="8">
    <location>
        <begin position="366"/>
        <end position="389"/>
    </location>
</feature>
<evidence type="ECO:0000256" key="5">
    <source>
        <dbReference type="ARBA" id="ARBA00023204"/>
    </source>
</evidence>
<dbReference type="SMART" id="SM00333">
    <property type="entry name" value="TUDOR"/>
    <property type="match status" value="1"/>
</dbReference>
<feature type="compositionally biased region" description="Polar residues" evidence="8">
    <location>
        <begin position="717"/>
        <end position="731"/>
    </location>
</feature>
<feature type="compositionally biased region" description="Basic and acidic residues" evidence="8">
    <location>
        <begin position="508"/>
        <end position="523"/>
    </location>
</feature>
<dbReference type="InterPro" id="IPR016024">
    <property type="entry name" value="ARM-type_fold"/>
</dbReference>
<feature type="compositionally biased region" description="Polar residues" evidence="8">
    <location>
        <begin position="881"/>
        <end position="899"/>
    </location>
</feature>
<feature type="compositionally biased region" description="Basic and acidic residues" evidence="8">
    <location>
        <begin position="848"/>
        <end position="869"/>
    </location>
</feature>
<dbReference type="GO" id="GO:0000785">
    <property type="term" value="C:chromatin"/>
    <property type="evidence" value="ECO:0007669"/>
    <property type="project" value="TreeGrafter"/>
</dbReference>
<evidence type="ECO:0000256" key="4">
    <source>
        <dbReference type="ARBA" id="ARBA00022776"/>
    </source>
</evidence>
<dbReference type="GO" id="GO:0006281">
    <property type="term" value="P:DNA repair"/>
    <property type="evidence" value="ECO:0007669"/>
    <property type="project" value="UniProtKB-KW"/>
</dbReference>
<comment type="subcellular location">
    <subcellularLocation>
        <location evidence="1">Nucleus</location>
    </subcellularLocation>
</comment>
<feature type="region of interest" description="Disordered" evidence="8">
    <location>
        <begin position="261"/>
        <end position="654"/>
    </location>
</feature>
<dbReference type="SUPFAM" id="SSF63748">
    <property type="entry name" value="Tudor/PWWP/MBT"/>
    <property type="match status" value="1"/>
</dbReference>
<dbReference type="GO" id="GO:0035825">
    <property type="term" value="P:homologous recombination"/>
    <property type="evidence" value="ECO:0007669"/>
    <property type="project" value="UniProtKB-ARBA"/>
</dbReference>
<evidence type="ECO:0000313" key="10">
    <source>
        <dbReference type="EMBL" id="MPA63897.1"/>
    </source>
</evidence>
<dbReference type="PANTHER" id="PTHR12663">
    <property type="entry name" value="ANDROGEN INDUCED INHIBITOR OF PROLIFERATION AS3 / PDS5-RELATED"/>
    <property type="match status" value="1"/>
</dbReference>
<feature type="compositionally biased region" description="Basic and acidic residues" evidence="8">
    <location>
        <begin position="407"/>
        <end position="432"/>
    </location>
</feature>
<feature type="compositionally biased region" description="Basic and acidic residues" evidence="8">
    <location>
        <begin position="900"/>
        <end position="913"/>
    </location>
</feature>
<protein>
    <recommendedName>
        <fullName evidence="9">Tudor domain-containing protein</fullName>
    </recommendedName>
</protein>
<reference evidence="10" key="1">
    <citation type="submission" date="2019-08" db="EMBL/GenBank/DDBJ databases">
        <title>Reference gene set and small RNA set construction with multiple tissues from Davidia involucrata Baill.</title>
        <authorList>
            <person name="Yang H."/>
            <person name="Zhou C."/>
            <person name="Li G."/>
            <person name="Wang J."/>
            <person name="Gao P."/>
            <person name="Wang M."/>
            <person name="Wang R."/>
            <person name="Zhao Y."/>
        </authorList>
    </citation>
    <scope>NUCLEOTIDE SEQUENCE</scope>
    <source>
        <tissue evidence="10">Mixed with DoveR01_LX</tissue>
    </source>
</reference>
<evidence type="ECO:0000256" key="8">
    <source>
        <dbReference type="SAM" id="MobiDB-lite"/>
    </source>
</evidence>
<dbReference type="InterPro" id="IPR002999">
    <property type="entry name" value="Tudor"/>
</dbReference>
<organism evidence="10">
    <name type="scientific">Davidia involucrata</name>
    <name type="common">Dove tree</name>
    <dbReference type="NCBI Taxonomy" id="16924"/>
    <lineage>
        <taxon>Eukaryota</taxon>
        <taxon>Viridiplantae</taxon>
        <taxon>Streptophyta</taxon>
        <taxon>Embryophyta</taxon>
        <taxon>Tracheophyta</taxon>
        <taxon>Spermatophyta</taxon>
        <taxon>Magnoliopsida</taxon>
        <taxon>eudicotyledons</taxon>
        <taxon>Gunneridae</taxon>
        <taxon>Pentapetalae</taxon>
        <taxon>asterids</taxon>
        <taxon>Cornales</taxon>
        <taxon>Nyssaceae</taxon>
        <taxon>Davidia</taxon>
    </lineage>
</organism>
<proteinExistence type="predicted"/>
<feature type="compositionally biased region" description="Basic and acidic residues" evidence="8">
    <location>
        <begin position="812"/>
        <end position="838"/>
    </location>
</feature>
<evidence type="ECO:0000256" key="2">
    <source>
        <dbReference type="ARBA" id="ARBA00022618"/>
    </source>
</evidence>
<feature type="compositionally biased region" description="Basic and acidic residues" evidence="8">
    <location>
        <begin position="580"/>
        <end position="589"/>
    </location>
</feature>
<dbReference type="Gene3D" id="2.30.30.140">
    <property type="match status" value="1"/>
</dbReference>
<keyword evidence="5" id="KW-0234">DNA repair</keyword>
<feature type="compositionally biased region" description="Basic and acidic residues" evidence="8">
    <location>
        <begin position="596"/>
        <end position="612"/>
    </location>
</feature>
<dbReference type="PANTHER" id="PTHR12663:SF3">
    <property type="entry name" value="SISTER CHROMATID COHESION PROTEIN PDS5 HOMOLOG C"/>
    <property type="match status" value="1"/>
</dbReference>
<evidence type="ECO:0000256" key="6">
    <source>
        <dbReference type="ARBA" id="ARBA00023242"/>
    </source>
</evidence>
<feature type="compositionally biased region" description="Basic and acidic residues" evidence="8">
    <location>
        <begin position="919"/>
        <end position="938"/>
    </location>
</feature>
<evidence type="ECO:0000256" key="1">
    <source>
        <dbReference type="ARBA" id="ARBA00004123"/>
    </source>
</evidence>
<feature type="region of interest" description="Disordered" evidence="8">
    <location>
        <begin position="712"/>
        <end position="948"/>
    </location>
</feature>
<dbReference type="GO" id="GO:0007064">
    <property type="term" value="P:mitotic sister chromatid cohesion"/>
    <property type="evidence" value="ECO:0007669"/>
    <property type="project" value="InterPro"/>
</dbReference>
<dbReference type="EMBL" id="GHES01033338">
    <property type="protein sequence ID" value="MPA63897.1"/>
    <property type="molecule type" value="Transcribed_RNA"/>
</dbReference>
<dbReference type="SUPFAM" id="SSF48371">
    <property type="entry name" value="ARM repeat"/>
    <property type="match status" value="1"/>
</dbReference>
<feature type="compositionally biased region" description="Basic and acidic residues" evidence="8">
    <location>
        <begin position="625"/>
        <end position="636"/>
    </location>
</feature>
<dbReference type="AlphaFoldDB" id="A0A5B7B4S2"/>
<dbReference type="GO" id="GO:0051301">
    <property type="term" value="P:cell division"/>
    <property type="evidence" value="ECO:0007669"/>
    <property type="project" value="UniProtKB-KW"/>
</dbReference>
<dbReference type="Pfam" id="PF20168">
    <property type="entry name" value="PDS5"/>
    <property type="match status" value="1"/>
</dbReference>
<evidence type="ECO:0000259" key="9">
    <source>
        <dbReference type="SMART" id="SM00333"/>
    </source>
</evidence>
<feature type="compositionally biased region" description="Basic residues" evidence="8">
    <location>
        <begin position="939"/>
        <end position="948"/>
    </location>
</feature>
<evidence type="ECO:0000256" key="3">
    <source>
        <dbReference type="ARBA" id="ARBA00022763"/>
    </source>
</evidence>
<feature type="compositionally biased region" description="Polar residues" evidence="8">
    <location>
        <begin position="396"/>
        <end position="406"/>
    </location>
</feature>